<dbReference type="Proteomes" id="UP000013827">
    <property type="component" value="Unassembled WGS sequence"/>
</dbReference>
<dbReference type="GeneID" id="17282147"/>
<dbReference type="InterPro" id="IPR036249">
    <property type="entry name" value="Thioredoxin-like_sf"/>
</dbReference>
<feature type="signal peptide" evidence="3">
    <location>
        <begin position="1"/>
        <end position="21"/>
    </location>
</feature>
<dbReference type="InterPro" id="IPR011045">
    <property type="entry name" value="N2O_reductase_N"/>
</dbReference>
<accession>A0A0D3KM92</accession>
<dbReference type="Pfam" id="PF10282">
    <property type="entry name" value="Lactonase"/>
    <property type="match status" value="1"/>
</dbReference>
<dbReference type="AlphaFoldDB" id="A0A0D3KM92"/>
<dbReference type="RefSeq" id="XP_005789306.1">
    <property type="nucleotide sequence ID" value="XM_005789249.1"/>
</dbReference>
<reference evidence="5" key="1">
    <citation type="journal article" date="2013" name="Nature">
        <title>Pan genome of the phytoplankton Emiliania underpins its global distribution.</title>
        <authorList>
            <person name="Read B.A."/>
            <person name="Kegel J."/>
            <person name="Klute M.J."/>
            <person name="Kuo A."/>
            <person name="Lefebvre S.C."/>
            <person name="Maumus F."/>
            <person name="Mayer C."/>
            <person name="Miller J."/>
            <person name="Monier A."/>
            <person name="Salamov A."/>
            <person name="Young J."/>
            <person name="Aguilar M."/>
            <person name="Claverie J.M."/>
            <person name="Frickenhaus S."/>
            <person name="Gonzalez K."/>
            <person name="Herman E.K."/>
            <person name="Lin Y.C."/>
            <person name="Napier J."/>
            <person name="Ogata H."/>
            <person name="Sarno A.F."/>
            <person name="Shmutz J."/>
            <person name="Schroeder D."/>
            <person name="de Vargas C."/>
            <person name="Verret F."/>
            <person name="von Dassow P."/>
            <person name="Valentin K."/>
            <person name="Van de Peer Y."/>
            <person name="Wheeler G."/>
            <person name="Dacks J.B."/>
            <person name="Delwiche C.F."/>
            <person name="Dyhrman S.T."/>
            <person name="Glockner G."/>
            <person name="John U."/>
            <person name="Richards T."/>
            <person name="Worden A.Z."/>
            <person name="Zhang X."/>
            <person name="Grigoriev I.V."/>
            <person name="Allen A.E."/>
            <person name="Bidle K."/>
            <person name="Borodovsky M."/>
            <person name="Bowler C."/>
            <person name="Brownlee C."/>
            <person name="Cock J.M."/>
            <person name="Elias M."/>
            <person name="Gladyshev V.N."/>
            <person name="Groth M."/>
            <person name="Guda C."/>
            <person name="Hadaegh A."/>
            <person name="Iglesias-Rodriguez M.D."/>
            <person name="Jenkins J."/>
            <person name="Jones B.M."/>
            <person name="Lawson T."/>
            <person name="Leese F."/>
            <person name="Lindquist E."/>
            <person name="Lobanov A."/>
            <person name="Lomsadze A."/>
            <person name="Malik S.B."/>
            <person name="Marsh M.E."/>
            <person name="Mackinder L."/>
            <person name="Mock T."/>
            <person name="Mueller-Roeber B."/>
            <person name="Pagarete A."/>
            <person name="Parker M."/>
            <person name="Probert I."/>
            <person name="Quesneville H."/>
            <person name="Raines C."/>
            <person name="Rensing S.A."/>
            <person name="Riano-Pachon D.M."/>
            <person name="Richier S."/>
            <person name="Rokitta S."/>
            <person name="Shiraiwa Y."/>
            <person name="Soanes D.M."/>
            <person name="van der Giezen M."/>
            <person name="Wahlund T.M."/>
            <person name="Williams B."/>
            <person name="Wilson W."/>
            <person name="Wolfe G."/>
            <person name="Wurch L.L."/>
        </authorList>
    </citation>
    <scope>NUCLEOTIDE SEQUENCE</scope>
</reference>
<evidence type="ECO:0008006" key="6">
    <source>
        <dbReference type="Google" id="ProtNLM"/>
    </source>
</evidence>
<reference evidence="4" key="2">
    <citation type="submission" date="2024-10" db="UniProtKB">
        <authorList>
            <consortium name="EnsemblProtists"/>
        </authorList>
    </citation>
    <scope>IDENTIFICATION</scope>
</reference>
<dbReference type="CDD" id="cd02961">
    <property type="entry name" value="PDI_a_family"/>
    <property type="match status" value="1"/>
</dbReference>
<dbReference type="InterPro" id="IPR015943">
    <property type="entry name" value="WD40/YVTN_repeat-like_dom_sf"/>
</dbReference>
<dbReference type="KEGG" id="ehx:EMIHUDRAFT_98273"/>
<evidence type="ECO:0000256" key="3">
    <source>
        <dbReference type="SAM" id="SignalP"/>
    </source>
</evidence>
<keyword evidence="2" id="KW-0175">Coiled coil</keyword>
<dbReference type="EnsemblProtists" id="EOD36877">
    <property type="protein sequence ID" value="EOD36877"/>
    <property type="gene ID" value="EMIHUDRAFT_98273"/>
</dbReference>
<dbReference type="SUPFAM" id="SSF50974">
    <property type="entry name" value="Nitrous oxide reductase, N-terminal domain"/>
    <property type="match status" value="1"/>
</dbReference>
<sequence>MSCSPPMRWLVIATLVATAAAAPAEVDGPSLAQAMRDGRPFFLKFDTAPCQRCRELDGAWAELAGEYPGLIGRVDCTRSPDVCDARQIAFDPDEPVPTLKFWTGTAFRVYTGPHEIEYFRVYLRRKVQSEEVSERLDTALRPISADELSRAWRVAPRLALSLGRLLVACAAAVGLAAWLLASPSEDPGSVVVVACDGKPLLPGEPPSASGGLCAFRLDAAAAQLTPIGFRPAMSTRLLHLAAEAAPASLRLGRRLGCYILHVATEASDPDEEETAPQPRVLSLRLDLRRAPCFDAAGSVAVGGEGRRGACTHVSCGSLGGDATVALLSHEWLLPRRRLLKPCPRLARSGGLVPSSAAGASRLPLPAVATSTLLPRTGRERGGATALPLPSAAGGWRLLLGDAARKTLSVVSGGGAGGGEGGGVVRVEDGPTHLASHPSGGVAYALCAGSGVLLVADVGRDAGGRGALTLVQRVELVNGADADGTDGSSSAAGALACSSDGSFVYVACGGHISALRTSEGGRRLELAQREAPPASGPSAPPVGLALAGGSEELLLSAEQGADLVRIYRRDVASGRLDLAGEVTRAHKKMWSAGLPFTGCHWRCECGAFNKPDWTHCNACALLRPLGLDGVILSLITEVSVLRSRVDKAAVETSSLRSKQICAVNEVGLLKSNATKAEVREAALERRLAALEADAEAREVAFARLLAAVEARAAPAASEHELVVGRVMLSGSGDGAVLSGSGDGAVLVDGQNDRRDAGAAVLESKPVPGDGLEPDDGIVPAVGNGTEAPHGLTTLVQKVEWIKVRLRIAAGTSVLKTVEKANELVGVVADGGLVPQVDRLLFLLSSGEDASRGVA</sequence>
<dbReference type="HOGENOM" id="CLU_334769_0_0_1"/>
<feature type="coiled-coil region" evidence="2">
    <location>
        <begin position="672"/>
        <end position="699"/>
    </location>
</feature>
<feature type="chain" id="PRO_5044254672" description="RanBP2-type domain-containing protein" evidence="3">
    <location>
        <begin position="22"/>
        <end position="853"/>
    </location>
</feature>
<dbReference type="Gene3D" id="3.40.30.10">
    <property type="entry name" value="Glutaredoxin"/>
    <property type="match status" value="1"/>
</dbReference>
<dbReference type="PaxDb" id="2903-EOD36877"/>
<evidence type="ECO:0000256" key="2">
    <source>
        <dbReference type="SAM" id="Coils"/>
    </source>
</evidence>
<evidence type="ECO:0000256" key="1">
    <source>
        <dbReference type="ARBA" id="ARBA00005564"/>
    </source>
</evidence>
<evidence type="ECO:0000313" key="5">
    <source>
        <dbReference type="Proteomes" id="UP000013827"/>
    </source>
</evidence>
<dbReference type="InterPro" id="IPR019405">
    <property type="entry name" value="Lactonase_7-beta_prop"/>
</dbReference>
<name>A0A0D3KM92_EMIH1</name>
<dbReference type="GO" id="GO:0017057">
    <property type="term" value="F:6-phosphogluconolactonase activity"/>
    <property type="evidence" value="ECO:0007669"/>
    <property type="project" value="TreeGrafter"/>
</dbReference>
<dbReference type="Gene3D" id="2.130.10.10">
    <property type="entry name" value="YVTN repeat-like/Quinoprotein amine dehydrogenase"/>
    <property type="match status" value="1"/>
</dbReference>
<dbReference type="InterPro" id="IPR050282">
    <property type="entry name" value="Cycloisomerase_2"/>
</dbReference>
<dbReference type="SUPFAM" id="SSF52833">
    <property type="entry name" value="Thioredoxin-like"/>
    <property type="match status" value="1"/>
</dbReference>
<dbReference type="PANTHER" id="PTHR30344:SF1">
    <property type="entry name" value="6-PHOSPHOGLUCONOLACTONASE"/>
    <property type="match status" value="1"/>
</dbReference>
<proteinExistence type="inferred from homology"/>
<dbReference type="PANTHER" id="PTHR30344">
    <property type="entry name" value="6-PHOSPHOGLUCONOLACTONASE-RELATED"/>
    <property type="match status" value="1"/>
</dbReference>
<keyword evidence="3" id="KW-0732">Signal</keyword>
<comment type="similarity">
    <text evidence="1">Belongs to the cycloisomerase 2 family.</text>
</comment>
<organism evidence="4 5">
    <name type="scientific">Emiliania huxleyi (strain CCMP1516)</name>
    <dbReference type="NCBI Taxonomy" id="280463"/>
    <lineage>
        <taxon>Eukaryota</taxon>
        <taxon>Haptista</taxon>
        <taxon>Haptophyta</taxon>
        <taxon>Prymnesiophyceae</taxon>
        <taxon>Isochrysidales</taxon>
        <taxon>Noelaerhabdaceae</taxon>
        <taxon>Emiliania</taxon>
    </lineage>
</organism>
<evidence type="ECO:0000313" key="4">
    <source>
        <dbReference type="EnsemblProtists" id="EOD36877"/>
    </source>
</evidence>
<protein>
    <recommendedName>
        <fullName evidence="6">RanBP2-type domain-containing protein</fullName>
    </recommendedName>
</protein>
<keyword evidence="5" id="KW-1185">Reference proteome</keyword>